<feature type="binding site" evidence="8">
    <location>
        <position position="69"/>
    </location>
    <ligand>
        <name>chlorophyll a</name>
        <dbReference type="ChEBI" id="CHEBI:58416"/>
        <label>1</label>
    </ligand>
</feature>
<gene>
    <name evidence="7" type="primary">Lhcr3</name>
</gene>
<feature type="chain" id="PRO_5026815956" evidence="6">
    <location>
        <begin position="17"/>
        <end position="152"/>
    </location>
</feature>
<evidence type="ECO:0000256" key="4">
    <source>
        <dbReference type="ARBA" id="ARBA00022640"/>
    </source>
</evidence>
<dbReference type="Pfam" id="PF00504">
    <property type="entry name" value="Chloroa_b-bind"/>
    <property type="match status" value="1"/>
</dbReference>
<feature type="binding site" evidence="8">
    <location>
        <position position="111"/>
    </location>
    <ligand>
        <name>chlorophyll a</name>
        <dbReference type="ChEBI" id="CHEBI:58416"/>
        <label>4</label>
        <note>axial binding residue</note>
    </ligand>
    <ligandPart>
        <name>Mg</name>
        <dbReference type="ChEBI" id="CHEBI:25107"/>
    </ligandPart>
</feature>
<feature type="binding site" evidence="8">
    <location>
        <position position="72"/>
    </location>
    <ligand>
        <name>chlorophyll a</name>
        <dbReference type="ChEBI" id="CHEBI:58416"/>
        <label>1</label>
    </ligand>
</feature>
<dbReference type="GO" id="GO:0009507">
    <property type="term" value="C:chloroplast"/>
    <property type="evidence" value="ECO:0007669"/>
    <property type="project" value="UniProtKB-SubCell"/>
</dbReference>
<dbReference type="SUPFAM" id="SSF103511">
    <property type="entry name" value="Chlorophyll a-b binding protein"/>
    <property type="match status" value="1"/>
</dbReference>
<name>A0A6J4B2D5_9STRA</name>
<evidence type="ECO:0000256" key="1">
    <source>
        <dbReference type="ARBA" id="ARBA00004229"/>
    </source>
</evidence>
<dbReference type="Gene3D" id="1.10.3460.10">
    <property type="entry name" value="Chlorophyll a/b binding protein domain"/>
    <property type="match status" value="1"/>
</dbReference>
<dbReference type="SMR" id="A0A6J4B2D5"/>
<accession>A0A6J4B2D5</accession>
<evidence type="ECO:0000256" key="6">
    <source>
        <dbReference type="SAM" id="SignalP"/>
    </source>
</evidence>
<dbReference type="PDB" id="6LY5">
    <property type="method" value="EM"/>
    <property type="resolution" value="2.38 A"/>
    <property type="chains" value="J=1-150"/>
</dbReference>
<reference evidence="7" key="1">
    <citation type="submission" date="2019-11" db="EMBL/GenBank/DDBJ databases">
        <title>Structure of photosystem I - light-harvesting supercomplex from a red-lineage diatom.</title>
        <authorList>
            <person name="Nagao R."/>
            <person name="Kato K."/>
            <person name="Ifuku K."/>
            <person name="Suzuki K."/>
            <person name="Kumazawa M."/>
            <person name="Uchiyama I."/>
            <person name="Kashino Y."/>
            <person name="Dohmae N."/>
            <person name="Akimoto S."/>
            <person name="Shen J.-R."/>
            <person name="Miyazaki N."/>
            <person name="Akita F."/>
        </authorList>
    </citation>
    <scope>NUCLEOTIDE SEQUENCE</scope>
    <source>
        <strain evidence="7">UTEX LB2658</strain>
    </source>
</reference>
<proteinExistence type="evidence at protein level"/>
<reference evidence="8" key="2">
    <citation type="journal article" date="2020" name="Nat. Commun.">
        <title>Structural basis for energy transfer in a huge diatom PSI-FCPI supercomplex.</title>
        <authorList>
            <person name="Xu C."/>
            <person name="Pi X."/>
            <person name="Huang Y."/>
            <person name="Han G."/>
            <person name="Chen X."/>
            <person name="Qin X."/>
            <person name="Huang G."/>
            <person name="Zhao S."/>
            <person name="Yang Y."/>
            <person name="Kuang T."/>
            <person name="Wang W."/>
            <person name="Sui S.F."/>
            <person name="Shen J.R."/>
        </authorList>
    </citation>
    <scope>STRUCTURE BY ELECTRON MICROSCOPY (2.38 ANGSTROMS) OF 1-150 IN COMPLEX WITH CHLOROPHYLL A</scope>
</reference>
<dbReference type="GO" id="GO:0030076">
    <property type="term" value="C:light-harvesting complex"/>
    <property type="evidence" value="ECO:0007669"/>
    <property type="project" value="UniProtKB-KW"/>
</dbReference>
<evidence type="ECO:0000256" key="5">
    <source>
        <dbReference type="ARBA" id="ARBA00023243"/>
    </source>
</evidence>
<dbReference type="AlphaFoldDB" id="A0A6J4B2D5"/>
<comment type="subcellular location">
    <subcellularLocation>
        <location evidence="1">Plastid</location>
        <location evidence="1">Chloroplast</location>
    </subcellularLocation>
</comment>
<feature type="binding site" evidence="8">
    <location>
        <position position="58"/>
    </location>
    <ligand>
        <name>chlorophyll a</name>
        <dbReference type="ChEBI" id="CHEBI:58416"/>
        <label>1</label>
    </ligand>
</feature>
<dbReference type="InterPro" id="IPR022796">
    <property type="entry name" value="Chloroa_b-bind"/>
</dbReference>
<organism evidence="7">
    <name type="scientific">Chaetoceros neogracilis</name>
    <dbReference type="NCBI Taxonomy" id="240364"/>
    <lineage>
        <taxon>Eukaryota</taxon>
        <taxon>Sar</taxon>
        <taxon>Stramenopiles</taxon>
        <taxon>Ochrophyta</taxon>
        <taxon>Bacillariophyta</taxon>
        <taxon>Coscinodiscophyceae</taxon>
        <taxon>Chaetocerotophycidae</taxon>
        <taxon>Chaetocerotales</taxon>
        <taxon>Chaetocerotaceae</taxon>
        <taxon>Chaetoceros</taxon>
    </lineage>
</organism>
<feature type="signal peptide" evidence="6">
    <location>
        <begin position="1"/>
        <end position="16"/>
    </location>
</feature>
<evidence type="ECO:0000313" key="7">
    <source>
        <dbReference type="EMBL" id="BBO94009.1"/>
    </source>
</evidence>
<evidence type="ECO:0000256" key="3">
    <source>
        <dbReference type="ARBA" id="ARBA00022528"/>
    </source>
</evidence>
<comment type="similarity">
    <text evidence="2">Belongs to the fucoxanthin chlorophyll protein family.</text>
</comment>
<keyword evidence="4" id="KW-0934">Plastid</keyword>
<feature type="binding site" evidence="8">
    <location>
        <position position="67"/>
    </location>
    <ligand>
        <name>chlorophyll a</name>
        <dbReference type="ChEBI" id="CHEBI:58416"/>
        <label>2</label>
    </ligand>
</feature>
<feature type="binding site" evidence="8">
    <location>
        <position position="71"/>
    </location>
    <ligand>
        <name>chlorophyll a</name>
        <dbReference type="ChEBI" id="CHEBI:58416"/>
        <label>3</label>
    </ligand>
</feature>
<keyword evidence="6" id="KW-0732">Signal</keyword>
<sequence>MKTVAILSLLTASAAAFAPASTTQTSSSTALAGSVFDNYVGAKDFRGAEFKFDPLKLSETYEPFQGWFRESELRHGRTAMLAVVGYIATDFVRIPGEMYSFEAIPKSADAHDALIASGPMSQLLLWIGLFDLVVTAPAVQAMGKGEREPGGE</sequence>
<dbReference type="EMBL" id="LC508708">
    <property type="protein sequence ID" value="BBO94009.1"/>
    <property type="molecule type" value="Genomic_DNA"/>
</dbReference>
<feature type="binding site" evidence="8">
    <location>
        <position position="75"/>
    </location>
    <ligand>
        <name>chlorophyll a</name>
        <dbReference type="ChEBI" id="CHEBI:58416"/>
        <label>2</label>
        <note>axial binding residue</note>
    </ligand>
    <ligandPart>
        <name>Mg</name>
        <dbReference type="ChEBI" id="CHEBI:25107"/>
    </ligandPart>
</feature>
<keyword evidence="5" id="KW-0437">Light-harvesting polypeptide</keyword>
<evidence type="ECO:0000256" key="2">
    <source>
        <dbReference type="ARBA" id="ARBA00005933"/>
    </source>
</evidence>
<feature type="binding site" evidence="8">
    <location>
        <position position="52"/>
    </location>
    <ligand>
        <name>chlorophyll a</name>
        <dbReference type="ChEBI" id="CHEBI:58416"/>
        <label>1</label>
    </ligand>
</feature>
<keyword evidence="3" id="KW-0150">Chloroplast</keyword>
<keyword evidence="8" id="KW-0002">3D-structure</keyword>
<feature type="binding site" evidence="8">
    <location>
        <position position="131"/>
    </location>
    <ligand>
        <name>chlorophyll a</name>
        <dbReference type="ChEBI" id="CHEBI:58416"/>
        <label>3</label>
        <note>axial binding residue</note>
    </ligand>
    <ligandPart>
        <name>Mg</name>
        <dbReference type="ChEBI" id="CHEBI:25107"/>
    </ligandPart>
</feature>
<protein>
    <submittedName>
        <fullName evidence="7">Fucoxanthin chlorophyll a/c protein 3</fullName>
    </submittedName>
</protein>
<evidence type="ECO:0007829" key="8">
    <source>
        <dbReference type="PDB" id="6LY5"/>
    </source>
</evidence>